<gene>
    <name evidence="2" type="ORF">PISMIDRAFT_678510</name>
</gene>
<dbReference type="EMBL" id="KN833720">
    <property type="protein sequence ID" value="KIK24030.1"/>
    <property type="molecule type" value="Genomic_DNA"/>
</dbReference>
<feature type="compositionally biased region" description="Basic and acidic residues" evidence="1">
    <location>
        <begin position="11"/>
        <end position="27"/>
    </location>
</feature>
<feature type="compositionally biased region" description="Polar residues" evidence="1">
    <location>
        <begin position="29"/>
        <end position="46"/>
    </location>
</feature>
<feature type="region of interest" description="Disordered" evidence="1">
    <location>
        <begin position="1"/>
        <end position="46"/>
    </location>
</feature>
<accession>A0A0C9YGJ3</accession>
<dbReference type="HOGENOM" id="CLU_2948236_0_0_1"/>
<reference evidence="3" key="2">
    <citation type="submission" date="2015-01" db="EMBL/GenBank/DDBJ databases">
        <title>Evolutionary Origins and Diversification of the Mycorrhizal Mutualists.</title>
        <authorList>
            <consortium name="DOE Joint Genome Institute"/>
            <consortium name="Mycorrhizal Genomics Consortium"/>
            <person name="Kohler A."/>
            <person name="Kuo A."/>
            <person name="Nagy L.G."/>
            <person name="Floudas D."/>
            <person name="Copeland A."/>
            <person name="Barry K.W."/>
            <person name="Cichocki N."/>
            <person name="Veneault-Fourrey C."/>
            <person name="LaButti K."/>
            <person name="Lindquist E.A."/>
            <person name="Lipzen A."/>
            <person name="Lundell T."/>
            <person name="Morin E."/>
            <person name="Murat C."/>
            <person name="Riley R."/>
            <person name="Ohm R."/>
            <person name="Sun H."/>
            <person name="Tunlid A."/>
            <person name="Henrissat B."/>
            <person name="Grigoriev I.V."/>
            <person name="Hibbett D.S."/>
            <person name="Martin F."/>
        </authorList>
    </citation>
    <scope>NUCLEOTIDE SEQUENCE [LARGE SCALE GENOMIC DNA]</scope>
    <source>
        <strain evidence="3">441</strain>
    </source>
</reference>
<keyword evidence="3" id="KW-1185">Reference proteome</keyword>
<evidence type="ECO:0000256" key="1">
    <source>
        <dbReference type="SAM" id="MobiDB-lite"/>
    </source>
</evidence>
<name>A0A0C9YGJ3_9AGAM</name>
<dbReference type="Proteomes" id="UP000054018">
    <property type="component" value="Unassembled WGS sequence"/>
</dbReference>
<proteinExistence type="predicted"/>
<evidence type="ECO:0000313" key="3">
    <source>
        <dbReference type="Proteomes" id="UP000054018"/>
    </source>
</evidence>
<protein>
    <submittedName>
        <fullName evidence="2">Uncharacterized protein</fullName>
    </submittedName>
</protein>
<organism evidence="2 3">
    <name type="scientific">Pisolithus microcarpus 441</name>
    <dbReference type="NCBI Taxonomy" id="765257"/>
    <lineage>
        <taxon>Eukaryota</taxon>
        <taxon>Fungi</taxon>
        <taxon>Dikarya</taxon>
        <taxon>Basidiomycota</taxon>
        <taxon>Agaricomycotina</taxon>
        <taxon>Agaricomycetes</taxon>
        <taxon>Agaricomycetidae</taxon>
        <taxon>Boletales</taxon>
        <taxon>Sclerodermatineae</taxon>
        <taxon>Pisolithaceae</taxon>
        <taxon>Pisolithus</taxon>
    </lineage>
</organism>
<sequence>RIMPRIVARIGDLRDDNEDRQGEKLSVEQHLSPSSPNEKAGSNVQSFAQYQLRGDVIRGA</sequence>
<feature type="non-terminal residue" evidence="2">
    <location>
        <position position="1"/>
    </location>
</feature>
<evidence type="ECO:0000313" key="2">
    <source>
        <dbReference type="EMBL" id="KIK24030.1"/>
    </source>
</evidence>
<reference evidence="2 3" key="1">
    <citation type="submission" date="2014-04" db="EMBL/GenBank/DDBJ databases">
        <authorList>
            <consortium name="DOE Joint Genome Institute"/>
            <person name="Kuo A."/>
            <person name="Kohler A."/>
            <person name="Costa M.D."/>
            <person name="Nagy L.G."/>
            <person name="Floudas D."/>
            <person name="Copeland A."/>
            <person name="Barry K.W."/>
            <person name="Cichocki N."/>
            <person name="Veneault-Fourrey C."/>
            <person name="LaButti K."/>
            <person name="Lindquist E.A."/>
            <person name="Lipzen A."/>
            <person name="Lundell T."/>
            <person name="Morin E."/>
            <person name="Murat C."/>
            <person name="Sun H."/>
            <person name="Tunlid A."/>
            <person name="Henrissat B."/>
            <person name="Grigoriev I.V."/>
            <person name="Hibbett D.S."/>
            <person name="Martin F."/>
            <person name="Nordberg H.P."/>
            <person name="Cantor M.N."/>
            <person name="Hua S.X."/>
        </authorList>
    </citation>
    <scope>NUCLEOTIDE SEQUENCE [LARGE SCALE GENOMIC DNA]</scope>
    <source>
        <strain evidence="2 3">441</strain>
    </source>
</reference>
<dbReference type="AlphaFoldDB" id="A0A0C9YGJ3"/>